<dbReference type="Pfam" id="PF00004">
    <property type="entry name" value="AAA"/>
    <property type="match status" value="1"/>
</dbReference>
<dbReference type="Proteomes" id="UP000030324">
    <property type="component" value="Segment"/>
</dbReference>
<dbReference type="RefSeq" id="YP_009152137.1">
    <property type="nucleotide sequence ID" value="NC_027381.1"/>
</dbReference>
<organism evidence="2 3">
    <name type="scientific">Escherichia phage Pollock</name>
    <dbReference type="NCBI Taxonomy" id="1540097"/>
    <lineage>
        <taxon>Viruses</taxon>
        <taxon>Duplodnaviria</taxon>
        <taxon>Heunggongvirae</taxon>
        <taxon>Uroviricota</taxon>
        <taxon>Caudoviricetes</taxon>
        <taxon>Schitoviridae</taxon>
        <taxon>Humphriesvirinae</taxon>
        <taxon>Pollockvirus</taxon>
        <taxon>Pollockvirus pollock</taxon>
    </lineage>
</organism>
<dbReference type="InterPro" id="IPR027417">
    <property type="entry name" value="P-loop_NTPase"/>
</dbReference>
<feature type="domain" description="ATPase AAA-type core" evidence="1">
    <location>
        <begin position="30"/>
        <end position="149"/>
    </location>
</feature>
<dbReference type="SUPFAM" id="SSF52540">
    <property type="entry name" value="P-loop containing nucleoside triphosphate hydrolases"/>
    <property type="match status" value="1"/>
</dbReference>
<evidence type="ECO:0000259" key="1">
    <source>
        <dbReference type="Pfam" id="PF00004"/>
    </source>
</evidence>
<dbReference type="KEGG" id="vg:24724573"/>
<dbReference type="InterPro" id="IPR003959">
    <property type="entry name" value="ATPase_AAA_core"/>
</dbReference>
<gene>
    <name evidence="2" type="ORF">CPT_Pollock36</name>
</gene>
<sequence>MKEQEQLRKDISRIFSIFKASECKLRPHFILTGESGTGKTFLIKSLTEQHKMDYIEINAAQLTKEGLSGNSLSKALAPLRQANGNPVICFVDEFDKLFIAGNNNSELAHESTNGVQNEFLKILESECTSVFGDYGKYVDVPVNNVLFVFAGAFNGEPNITLDKLRTFGVKTEFLGRVGLVYNTVKISLESLIQVLKDSDTLTMYLDLFPEVKREKAIKDISAFIKDNYEMNTLGIRMVNTLITQYFIQDGKLTRDEVKTSTFQNKLKFGE</sequence>
<accession>A0A0A0YW73</accession>
<dbReference type="InterPro" id="IPR050052">
    <property type="entry name" value="ATP-dep_Clp_protease_ClpX"/>
</dbReference>
<name>A0A0A0YW73_9CAUD</name>
<dbReference type="PANTHER" id="PTHR48102">
    <property type="entry name" value="ATP-DEPENDENT CLP PROTEASE ATP-BINDING SUBUNIT CLPX-LIKE, MITOCHONDRIAL-RELATED"/>
    <property type="match status" value="1"/>
</dbReference>
<keyword evidence="3" id="KW-1185">Reference proteome</keyword>
<dbReference type="PROSITE" id="PS00675">
    <property type="entry name" value="SIGMA54_INTERACT_1"/>
    <property type="match status" value="1"/>
</dbReference>
<proteinExistence type="predicted"/>
<dbReference type="InterPro" id="IPR025662">
    <property type="entry name" value="Sigma_54_int_dom_ATP-bd_1"/>
</dbReference>
<dbReference type="OrthoDB" id="9883at10239"/>
<reference evidence="2 3" key="1">
    <citation type="journal article" date="2015" name="Genome Announc.">
        <title>Complete Genome Sequence of Enterotoxigenic Escherichia coli N4-Like Podophage Pollock.</title>
        <authorList>
            <person name="Patel R.S."/>
            <person name="Lessor L.E."/>
            <person name="Hernandez A.C."/>
            <person name="Kuty Everett G.F."/>
        </authorList>
    </citation>
    <scope>NUCLEOTIDE SEQUENCE [LARGE SCALE GENOMIC DNA]</scope>
</reference>
<evidence type="ECO:0000313" key="2">
    <source>
        <dbReference type="EMBL" id="AIX12395.1"/>
    </source>
</evidence>
<dbReference type="GO" id="GO:0016887">
    <property type="term" value="F:ATP hydrolysis activity"/>
    <property type="evidence" value="ECO:0007669"/>
    <property type="project" value="InterPro"/>
</dbReference>
<dbReference type="GO" id="GO:0005524">
    <property type="term" value="F:ATP binding"/>
    <property type="evidence" value="ECO:0007669"/>
    <property type="project" value="InterPro"/>
</dbReference>
<dbReference type="EMBL" id="KM236242">
    <property type="protein sequence ID" value="AIX12395.1"/>
    <property type="molecule type" value="Genomic_DNA"/>
</dbReference>
<dbReference type="GeneID" id="24724573"/>
<dbReference type="PANTHER" id="PTHR48102:SF7">
    <property type="entry name" value="ATP-DEPENDENT CLP PROTEASE ATP-BINDING SUBUNIT CLPX-LIKE, MITOCHONDRIAL"/>
    <property type="match status" value="1"/>
</dbReference>
<evidence type="ECO:0000313" key="3">
    <source>
        <dbReference type="Proteomes" id="UP000030324"/>
    </source>
</evidence>
<protein>
    <recommendedName>
        <fullName evidence="1">ATPase AAA-type core domain-containing protein</fullName>
    </recommendedName>
</protein>
<dbReference type="Gene3D" id="3.40.50.300">
    <property type="entry name" value="P-loop containing nucleotide triphosphate hydrolases"/>
    <property type="match status" value="1"/>
</dbReference>
<dbReference type="GO" id="GO:0051603">
    <property type="term" value="P:proteolysis involved in protein catabolic process"/>
    <property type="evidence" value="ECO:0007669"/>
    <property type="project" value="TreeGrafter"/>
</dbReference>